<protein>
    <submittedName>
        <fullName evidence="3">CPP1-like family protein</fullName>
    </submittedName>
</protein>
<keyword evidence="4" id="KW-1185">Reference proteome</keyword>
<keyword evidence="2" id="KW-1133">Transmembrane helix</keyword>
<dbReference type="Proteomes" id="UP000636505">
    <property type="component" value="Unassembled WGS sequence"/>
</dbReference>
<dbReference type="PANTHER" id="PTHR33372">
    <property type="match status" value="1"/>
</dbReference>
<gene>
    <name evidence="3" type="ORF">IQ241_10280</name>
</gene>
<feature type="compositionally biased region" description="Low complexity" evidence="1">
    <location>
        <begin position="85"/>
        <end position="94"/>
    </location>
</feature>
<evidence type="ECO:0000313" key="3">
    <source>
        <dbReference type="EMBL" id="MBE9077678.1"/>
    </source>
</evidence>
<accession>A0A8J7DCH3</accession>
<keyword evidence="2" id="KW-0472">Membrane</keyword>
<feature type="region of interest" description="Disordered" evidence="1">
    <location>
        <begin position="74"/>
        <end position="94"/>
    </location>
</feature>
<evidence type="ECO:0000256" key="1">
    <source>
        <dbReference type="SAM" id="MobiDB-lite"/>
    </source>
</evidence>
<proteinExistence type="predicted"/>
<name>A0A8J7DCH3_9CYAN</name>
<dbReference type="RefSeq" id="WP_193906692.1">
    <property type="nucleotide sequence ID" value="NZ_JADEXG010000020.1"/>
</dbReference>
<dbReference type="AlphaFoldDB" id="A0A8J7DCH3"/>
<feature type="transmembrane region" description="Helical" evidence="2">
    <location>
        <begin position="132"/>
        <end position="149"/>
    </location>
</feature>
<keyword evidence="2" id="KW-0812">Transmembrane</keyword>
<dbReference type="Pfam" id="PF11833">
    <property type="entry name" value="CPP1-like"/>
    <property type="match status" value="1"/>
</dbReference>
<dbReference type="InterPro" id="IPR021788">
    <property type="entry name" value="CPP1-like"/>
</dbReference>
<feature type="transmembrane region" description="Helical" evidence="2">
    <location>
        <begin position="156"/>
        <end position="181"/>
    </location>
</feature>
<comment type="caution">
    <text evidence="3">The sequence shown here is derived from an EMBL/GenBank/DDBJ whole genome shotgun (WGS) entry which is preliminary data.</text>
</comment>
<feature type="transmembrane region" description="Helical" evidence="2">
    <location>
        <begin position="109"/>
        <end position="126"/>
    </location>
</feature>
<dbReference type="EMBL" id="JADEXG010000020">
    <property type="protein sequence ID" value="MBE9077678.1"/>
    <property type="molecule type" value="Genomic_DNA"/>
</dbReference>
<organism evidence="3 4">
    <name type="scientific">Vasconcelosia minhoensis LEGE 07310</name>
    <dbReference type="NCBI Taxonomy" id="915328"/>
    <lineage>
        <taxon>Bacteria</taxon>
        <taxon>Bacillati</taxon>
        <taxon>Cyanobacteriota</taxon>
        <taxon>Cyanophyceae</taxon>
        <taxon>Nodosilineales</taxon>
        <taxon>Cymatolegaceae</taxon>
        <taxon>Vasconcelosia</taxon>
        <taxon>Vasconcelosia minhoensis</taxon>
    </lineage>
</organism>
<sequence>MSEQNAHYKTLGLDEASSFEEVQSARKRLVKEYEDDPKKRESVEAAYDSILMELFRLRKEGKIKVPDRIRYAEKQADPPATVGKGPSLPSGGSPQWLQDFLDQPEREEFLWPSVTFLGLAIASWFAASSDPASASALLGFGVMASVYFLNRKERKFWRAILLSAAALAVGLTIGFVLVQILASQGTTLPAGQAAAIASVIAFIVLWFVTCFLR</sequence>
<feature type="transmembrane region" description="Helical" evidence="2">
    <location>
        <begin position="193"/>
        <end position="212"/>
    </location>
</feature>
<evidence type="ECO:0000256" key="2">
    <source>
        <dbReference type="SAM" id="Phobius"/>
    </source>
</evidence>
<evidence type="ECO:0000313" key="4">
    <source>
        <dbReference type="Proteomes" id="UP000636505"/>
    </source>
</evidence>
<dbReference type="PANTHER" id="PTHR33372:SF2">
    <property type="entry name" value="PROTEIN CHAPERONE-LIKE PROTEIN OF POR1, CHLOROPLASTIC"/>
    <property type="match status" value="1"/>
</dbReference>
<reference evidence="3" key="1">
    <citation type="submission" date="2020-10" db="EMBL/GenBank/DDBJ databases">
        <authorList>
            <person name="Castelo-Branco R."/>
            <person name="Eusebio N."/>
            <person name="Adriana R."/>
            <person name="Vieira A."/>
            <person name="Brugerolle De Fraissinette N."/>
            <person name="Rezende De Castro R."/>
            <person name="Schneider M.P."/>
            <person name="Vasconcelos V."/>
            <person name="Leao P.N."/>
        </authorList>
    </citation>
    <scope>NUCLEOTIDE SEQUENCE</scope>
    <source>
        <strain evidence="3">LEGE 07310</strain>
    </source>
</reference>